<keyword evidence="6" id="KW-0040">ANK repeat</keyword>
<keyword evidence="4" id="KW-0630">Potassium</keyword>
<reference evidence="7 8" key="1">
    <citation type="submission" date="2024-01" db="EMBL/GenBank/DDBJ databases">
        <title>Genome assemblies of Stephania.</title>
        <authorList>
            <person name="Yang L."/>
        </authorList>
    </citation>
    <scope>NUCLEOTIDE SEQUENCE [LARGE SCALE GENOMIC DNA]</scope>
    <source>
        <strain evidence="7">QJT</strain>
        <tissue evidence="7">Leaf</tissue>
    </source>
</reference>
<evidence type="ECO:0000256" key="5">
    <source>
        <dbReference type="ARBA" id="ARBA00023303"/>
    </source>
</evidence>
<dbReference type="Gene3D" id="1.25.40.20">
    <property type="entry name" value="Ankyrin repeat-containing domain"/>
    <property type="match status" value="1"/>
</dbReference>
<evidence type="ECO:0000313" key="7">
    <source>
        <dbReference type="EMBL" id="KAK9116271.1"/>
    </source>
</evidence>
<dbReference type="InterPro" id="IPR002110">
    <property type="entry name" value="Ankyrin_rpt"/>
</dbReference>
<protein>
    <submittedName>
        <fullName evidence="7">Uncharacterized protein</fullName>
    </submittedName>
</protein>
<keyword evidence="8" id="KW-1185">Reference proteome</keyword>
<evidence type="ECO:0000256" key="2">
    <source>
        <dbReference type="ARBA" id="ARBA00022826"/>
    </source>
</evidence>
<feature type="repeat" description="ANK" evidence="6">
    <location>
        <begin position="49"/>
        <end position="81"/>
    </location>
</feature>
<dbReference type="GO" id="GO:0034702">
    <property type="term" value="C:monoatomic ion channel complex"/>
    <property type="evidence" value="ECO:0007669"/>
    <property type="project" value="UniProtKB-KW"/>
</dbReference>
<dbReference type="PROSITE" id="PS50297">
    <property type="entry name" value="ANK_REP_REGION"/>
    <property type="match status" value="2"/>
</dbReference>
<dbReference type="EMBL" id="JBBNAE010000006">
    <property type="protein sequence ID" value="KAK9116271.1"/>
    <property type="molecule type" value="Genomic_DNA"/>
</dbReference>
<evidence type="ECO:0000256" key="4">
    <source>
        <dbReference type="ARBA" id="ARBA00022958"/>
    </source>
</evidence>
<evidence type="ECO:0000256" key="3">
    <source>
        <dbReference type="ARBA" id="ARBA00022882"/>
    </source>
</evidence>
<dbReference type="SMART" id="SM00248">
    <property type="entry name" value="ANK"/>
    <property type="match status" value="2"/>
</dbReference>
<evidence type="ECO:0000256" key="1">
    <source>
        <dbReference type="ARBA" id="ARBA00022538"/>
    </source>
</evidence>
<dbReference type="PANTHER" id="PTHR45743">
    <property type="entry name" value="POTASSIUM CHANNEL AKT1"/>
    <property type="match status" value="1"/>
</dbReference>
<proteinExistence type="predicted"/>
<keyword evidence="5" id="KW-0407">Ion channel</keyword>
<dbReference type="Proteomes" id="UP001417504">
    <property type="component" value="Unassembled WGS sequence"/>
</dbReference>
<dbReference type="PANTHER" id="PTHR45743:SF3">
    <property type="entry name" value="POTASSIUM CHANNEL SKOR"/>
    <property type="match status" value="1"/>
</dbReference>
<sequence>MFHIGKQEAELASRVNISVFQGDLYRLKELIRGEAHPNKTDYDGRSPLFGNTPLFEAIKNGHDRVASLLTKHGASLDIDDGCNCLCLAVAKGDSDFLKRLLSNGVDPNSRDYDRRTPLHIAAVEGLYLMANNPFSSDQKKLT</sequence>
<dbReference type="InterPro" id="IPR036770">
    <property type="entry name" value="Ankyrin_rpt-contain_sf"/>
</dbReference>
<dbReference type="Pfam" id="PF12796">
    <property type="entry name" value="Ank_2"/>
    <property type="match status" value="1"/>
</dbReference>
<evidence type="ECO:0000313" key="8">
    <source>
        <dbReference type="Proteomes" id="UP001417504"/>
    </source>
</evidence>
<keyword evidence="2" id="KW-0631">Potassium channel</keyword>
<organism evidence="7 8">
    <name type="scientific">Stephania japonica</name>
    <dbReference type="NCBI Taxonomy" id="461633"/>
    <lineage>
        <taxon>Eukaryota</taxon>
        <taxon>Viridiplantae</taxon>
        <taxon>Streptophyta</taxon>
        <taxon>Embryophyta</taxon>
        <taxon>Tracheophyta</taxon>
        <taxon>Spermatophyta</taxon>
        <taxon>Magnoliopsida</taxon>
        <taxon>Ranunculales</taxon>
        <taxon>Menispermaceae</taxon>
        <taxon>Menispermoideae</taxon>
        <taxon>Cissampelideae</taxon>
        <taxon>Stephania</taxon>
    </lineage>
</organism>
<keyword evidence="3" id="KW-0406">Ion transport</keyword>
<dbReference type="GO" id="GO:0005249">
    <property type="term" value="F:voltage-gated potassium channel activity"/>
    <property type="evidence" value="ECO:0007669"/>
    <property type="project" value="InterPro"/>
</dbReference>
<accession>A0AAP0IIP8</accession>
<dbReference type="InterPro" id="IPR045319">
    <property type="entry name" value="KAT/AKT"/>
</dbReference>
<name>A0AAP0IIP8_9MAGN</name>
<dbReference type="SUPFAM" id="SSF48403">
    <property type="entry name" value="Ankyrin repeat"/>
    <property type="match status" value="1"/>
</dbReference>
<keyword evidence="3" id="KW-0813">Transport</keyword>
<dbReference type="PROSITE" id="PS50088">
    <property type="entry name" value="ANK_REPEAT"/>
    <property type="match status" value="2"/>
</dbReference>
<evidence type="ECO:0000256" key="6">
    <source>
        <dbReference type="PROSITE-ProRule" id="PRU00023"/>
    </source>
</evidence>
<feature type="repeat" description="ANK" evidence="6">
    <location>
        <begin position="80"/>
        <end position="112"/>
    </location>
</feature>
<comment type="caution">
    <text evidence="7">The sequence shown here is derived from an EMBL/GenBank/DDBJ whole genome shotgun (WGS) entry which is preliminary data.</text>
</comment>
<dbReference type="AlphaFoldDB" id="A0AAP0IIP8"/>
<keyword evidence="3" id="KW-0851">Voltage-gated channel</keyword>
<keyword evidence="1" id="KW-0633">Potassium transport</keyword>
<gene>
    <name evidence="7" type="ORF">Sjap_015218</name>
</gene>